<protein>
    <recommendedName>
        <fullName evidence="2">DUF4189 domain-containing protein</fullName>
    </recommendedName>
</protein>
<gene>
    <name evidence="3" type="ORF">PA905_15400</name>
</gene>
<comment type="caution">
    <text evidence="3">The sequence shown here is derived from an EMBL/GenBank/DDBJ whole genome shotgun (WGS) entry which is preliminary data.</text>
</comment>
<proteinExistence type="predicted"/>
<feature type="signal peptide" evidence="1">
    <location>
        <begin position="1"/>
        <end position="30"/>
    </location>
</feature>
<feature type="domain" description="DUF4189" evidence="2">
    <location>
        <begin position="35"/>
        <end position="123"/>
    </location>
</feature>
<organism evidence="3 4">
    <name type="scientific">Planktothrix agardhii CCAP 1459/11A</name>
    <dbReference type="NCBI Taxonomy" id="282420"/>
    <lineage>
        <taxon>Bacteria</taxon>
        <taxon>Bacillati</taxon>
        <taxon>Cyanobacteriota</taxon>
        <taxon>Cyanophyceae</taxon>
        <taxon>Oscillatoriophycideae</taxon>
        <taxon>Oscillatoriales</taxon>
        <taxon>Microcoleaceae</taxon>
        <taxon>Planktothrix</taxon>
    </lineage>
</organism>
<dbReference type="AlphaFoldDB" id="A0A4P5ZCF5"/>
<accession>A0A4P5ZCF5</accession>
<sequence length="126" mass="13686">MKKNWIKQHFLLVSASVLVLESLMAGVALAQPDRYGAIATSISGGWGYGYDYPTRKEAEQKALKECAKSDCKVQVWFKNACGAVAKNPEGIIGWGWAITPEQAQGNALIECGTGTCKIETWACTTR</sequence>
<evidence type="ECO:0000259" key="2">
    <source>
        <dbReference type="Pfam" id="PF13827"/>
    </source>
</evidence>
<keyword evidence="1" id="KW-0732">Signal</keyword>
<reference evidence="4" key="1">
    <citation type="submission" date="2019-02" db="EMBL/GenBank/DDBJ databases">
        <title>Draft genome sequence of Planktothrix agardhii NIES-905.</title>
        <authorList>
            <person name="Yamaguchi H."/>
            <person name="Suzuki S."/>
            <person name="Kawachi M."/>
        </authorList>
    </citation>
    <scope>NUCLEOTIDE SEQUENCE [LARGE SCALE GENOMIC DNA]</scope>
    <source>
        <strain evidence="4">CCAP 1459/11A</strain>
    </source>
</reference>
<evidence type="ECO:0000256" key="1">
    <source>
        <dbReference type="SAM" id="SignalP"/>
    </source>
</evidence>
<dbReference type="Pfam" id="PF13827">
    <property type="entry name" value="DUF4189"/>
    <property type="match status" value="1"/>
</dbReference>
<dbReference type="EMBL" id="BJCD01000036">
    <property type="protein sequence ID" value="GDZ93700.1"/>
    <property type="molecule type" value="Genomic_DNA"/>
</dbReference>
<evidence type="ECO:0000313" key="4">
    <source>
        <dbReference type="Proteomes" id="UP000299794"/>
    </source>
</evidence>
<name>A0A4P5ZCF5_PLAAG</name>
<dbReference type="Proteomes" id="UP000299794">
    <property type="component" value="Unassembled WGS sequence"/>
</dbReference>
<evidence type="ECO:0000313" key="3">
    <source>
        <dbReference type="EMBL" id="GDZ93700.1"/>
    </source>
</evidence>
<dbReference type="InterPro" id="IPR025240">
    <property type="entry name" value="DUF4189"/>
</dbReference>
<dbReference type="RefSeq" id="WP_043937136.1">
    <property type="nucleotide sequence ID" value="NZ_BJCD01000036.1"/>
</dbReference>
<feature type="chain" id="PRO_5020527077" description="DUF4189 domain-containing protein" evidence="1">
    <location>
        <begin position="31"/>
        <end position="126"/>
    </location>
</feature>